<feature type="compositionally biased region" description="Pro residues" evidence="1">
    <location>
        <begin position="99"/>
        <end position="109"/>
    </location>
</feature>
<name>A0A4R4T518_9ACTN</name>
<evidence type="ECO:0000313" key="4">
    <source>
        <dbReference type="Proteomes" id="UP000295345"/>
    </source>
</evidence>
<evidence type="ECO:0000313" key="3">
    <source>
        <dbReference type="EMBL" id="TDC70916.1"/>
    </source>
</evidence>
<dbReference type="AlphaFoldDB" id="A0A4R4T518"/>
<feature type="signal peptide" evidence="2">
    <location>
        <begin position="1"/>
        <end position="24"/>
    </location>
</feature>
<protein>
    <recommendedName>
        <fullName evidence="5">Lipoprotein</fullName>
    </recommendedName>
</protein>
<dbReference type="PROSITE" id="PS51257">
    <property type="entry name" value="PROKAR_LIPOPROTEIN"/>
    <property type="match status" value="1"/>
</dbReference>
<accession>A0A4R4T518</accession>
<proteinExistence type="predicted"/>
<reference evidence="3 4" key="1">
    <citation type="submission" date="2019-03" db="EMBL/GenBank/DDBJ databases">
        <title>Draft genome sequences of novel Actinobacteria.</title>
        <authorList>
            <person name="Sahin N."/>
            <person name="Ay H."/>
            <person name="Saygin H."/>
        </authorList>
    </citation>
    <scope>NUCLEOTIDE SEQUENCE [LARGE SCALE GENOMIC DNA]</scope>
    <source>
        <strain evidence="3 4">DSM 41900</strain>
    </source>
</reference>
<feature type="region of interest" description="Disordered" evidence="1">
    <location>
        <begin position="92"/>
        <end position="112"/>
    </location>
</feature>
<evidence type="ECO:0000256" key="2">
    <source>
        <dbReference type="SAM" id="SignalP"/>
    </source>
</evidence>
<sequence>MPSRPPRRAVLFGGLMVGSAGSLAGCTSSEGGGSGSAGRAVSATTVRGLRRRAARDSEDLLARYDTTAEAHPALAGTLGPFRDAVAAHLAALNEGDETPPGPSGGPPEVPADRNRALTALADAEREVADARQRAVAEASPDLARLLASLAAAGSAQAYLLHEAR</sequence>
<comment type="caution">
    <text evidence="3">The sequence shown here is derived from an EMBL/GenBank/DDBJ whole genome shotgun (WGS) entry which is preliminary data.</text>
</comment>
<keyword evidence="2" id="KW-0732">Signal</keyword>
<keyword evidence="4" id="KW-1185">Reference proteome</keyword>
<evidence type="ECO:0000256" key="1">
    <source>
        <dbReference type="SAM" id="MobiDB-lite"/>
    </source>
</evidence>
<feature type="chain" id="PRO_5020308312" description="Lipoprotein" evidence="2">
    <location>
        <begin position="25"/>
        <end position="164"/>
    </location>
</feature>
<dbReference type="EMBL" id="SMKI01000294">
    <property type="protein sequence ID" value="TDC70916.1"/>
    <property type="molecule type" value="Genomic_DNA"/>
</dbReference>
<dbReference type="Proteomes" id="UP000295345">
    <property type="component" value="Unassembled WGS sequence"/>
</dbReference>
<organism evidence="3 4">
    <name type="scientific">Streptomyces hainanensis</name>
    <dbReference type="NCBI Taxonomy" id="402648"/>
    <lineage>
        <taxon>Bacteria</taxon>
        <taxon>Bacillati</taxon>
        <taxon>Actinomycetota</taxon>
        <taxon>Actinomycetes</taxon>
        <taxon>Kitasatosporales</taxon>
        <taxon>Streptomycetaceae</taxon>
        <taxon>Streptomyces</taxon>
    </lineage>
</organism>
<evidence type="ECO:0008006" key="5">
    <source>
        <dbReference type="Google" id="ProtNLM"/>
    </source>
</evidence>
<dbReference type="OrthoDB" id="4249457at2"/>
<gene>
    <name evidence="3" type="ORF">E1283_24155</name>
</gene>